<gene>
    <name evidence="3" type="ORF">NMU02_13035</name>
</gene>
<dbReference type="Pfam" id="PF00535">
    <property type="entry name" value="Glycos_transf_2"/>
    <property type="match status" value="1"/>
</dbReference>
<keyword evidence="4" id="KW-1185">Reference proteome</keyword>
<dbReference type="InterPro" id="IPR001173">
    <property type="entry name" value="Glyco_trans_2-like"/>
</dbReference>
<dbReference type="SUPFAM" id="SSF53448">
    <property type="entry name" value="Nucleotide-diphospho-sugar transferases"/>
    <property type="match status" value="1"/>
</dbReference>
<comment type="caution">
    <text evidence="3">The sequence shown here is derived from an EMBL/GenBank/DDBJ whole genome shotgun (WGS) entry which is preliminary data.</text>
</comment>
<keyword evidence="1" id="KW-0472">Membrane</keyword>
<feature type="transmembrane region" description="Helical" evidence="1">
    <location>
        <begin position="247"/>
        <end position="267"/>
    </location>
</feature>
<feature type="transmembrane region" description="Helical" evidence="1">
    <location>
        <begin position="274"/>
        <end position="293"/>
    </location>
</feature>
<proteinExistence type="predicted"/>
<feature type="domain" description="Glycosyltransferase 2-like" evidence="2">
    <location>
        <begin position="3"/>
        <end position="147"/>
    </location>
</feature>
<dbReference type="EMBL" id="JANDHW010000019">
    <property type="protein sequence ID" value="MCP9613016.1"/>
    <property type="molecule type" value="Genomic_DNA"/>
</dbReference>
<keyword evidence="1" id="KW-0812">Transmembrane</keyword>
<dbReference type="InterPro" id="IPR029044">
    <property type="entry name" value="Nucleotide-diphossugar_trans"/>
</dbReference>
<dbReference type="RefSeq" id="WP_255028402.1">
    <property type="nucleotide sequence ID" value="NZ_JANDHW010000019.1"/>
</dbReference>
<evidence type="ECO:0000259" key="2">
    <source>
        <dbReference type="Pfam" id="PF00535"/>
    </source>
</evidence>
<dbReference type="Proteomes" id="UP001205603">
    <property type="component" value="Unassembled WGS sequence"/>
</dbReference>
<feature type="transmembrane region" description="Helical" evidence="1">
    <location>
        <begin position="299"/>
        <end position="326"/>
    </location>
</feature>
<dbReference type="Gene3D" id="3.90.550.10">
    <property type="entry name" value="Spore Coat Polysaccharide Biosynthesis Protein SpsA, Chain A"/>
    <property type="match status" value="1"/>
</dbReference>
<dbReference type="PANTHER" id="PTHR22916:SF71">
    <property type="entry name" value="GLYCOSYL TRANSFERASE"/>
    <property type="match status" value="1"/>
</dbReference>
<protein>
    <submittedName>
        <fullName evidence="3">Glycosyltransferase family 2 protein</fullName>
    </submittedName>
</protein>
<dbReference type="CDD" id="cd02525">
    <property type="entry name" value="Succinoglycan_BP_ExoA"/>
    <property type="match status" value="1"/>
</dbReference>
<dbReference type="PANTHER" id="PTHR22916">
    <property type="entry name" value="GLYCOSYLTRANSFERASE"/>
    <property type="match status" value="1"/>
</dbReference>
<organism evidence="3 4">
    <name type="scientific">Coprobacter tertius</name>
    <dbReference type="NCBI Taxonomy" id="2944915"/>
    <lineage>
        <taxon>Bacteria</taxon>
        <taxon>Pseudomonadati</taxon>
        <taxon>Bacteroidota</taxon>
        <taxon>Bacteroidia</taxon>
        <taxon>Bacteroidales</taxon>
        <taxon>Barnesiellaceae</taxon>
        <taxon>Coprobacter</taxon>
    </lineage>
</organism>
<sequence length="335" mass="38405">MVSVICPVFNEEKYIVKCIDSIVDQDYPKDDLEVLFVDGMSIDKTREIILRFGEKYSWIKLLDNPDKIVPYAMNIGIEAAKGDIIVRIDAHSYYASNYISALVMGLSVYNADNIGTVCRTDILNKTAKTLAIKEVLSNRFGVGNSLFRTGITTVREVDTVPFGCWRREVFDKYGLYDTRLVRNQDIELNKRIIRGGGKIVIIPDSYCTYLARETFRGIAGNNYQNGRWNILTVYYTKQFGSLSLRHFIPMCFVLSLIIPFLFSFIWYPFLYLSALSLLLYSILIITISVGLSVKKRLNLFYLLSSFFIIHLSYGWGSVSGIIRIILEKFKLHKSK</sequence>
<name>A0ABT1MM83_9BACT</name>
<reference evidence="3 4" key="1">
    <citation type="submission" date="2022-07" db="EMBL/GenBank/DDBJ databases">
        <title>Fecal culturing of patients with breast cancer.</title>
        <authorList>
            <person name="Teng N.M.Y."/>
            <person name="Kiu R."/>
            <person name="Evans R."/>
            <person name="Baker D.J."/>
            <person name="Zenner C."/>
            <person name="Robinson S.D."/>
            <person name="Hall L.J."/>
        </authorList>
    </citation>
    <scope>NUCLEOTIDE SEQUENCE [LARGE SCALE GENOMIC DNA]</scope>
    <source>
        <strain evidence="3 4">LH1063</strain>
    </source>
</reference>
<accession>A0ABT1MM83</accession>
<keyword evidence="1" id="KW-1133">Transmembrane helix</keyword>
<evidence type="ECO:0000256" key="1">
    <source>
        <dbReference type="SAM" id="Phobius"/>
    </source>
</evidence>
<evidence type="ECO:0000313" key="3">
    <source>
        <dbReference type="EMBL" id="MCP9613016.1"/>
    </source>
</evidence>
<evidence type="ECO:0000313" key="4">
    <source>
        <dbReference type="Proteomes" id="UP001205603"/>
    </source>
</evidence>